<dbReference type="GO" id="GO:0006465">
    <property type="term" value="P:signal peptide processing"/>
    <property type="evidence" value="ECO:0007669"/>
    <property type="project" value="InterPro"/>
</dbReference>
<evidence type="ECO:0000256" key="2">
    <source>
        <dbReference type="ARBA" id="ARBA00008683"/>
    </source>
</evidence>
<dbReference type="Pfam" id="PF01343">
    <property type="entry name" value="Peptidase_S49"/>
    <property type="match status" value="2"/>
</dbReference>
<evidence type="ECO:0000256" key="4">
    <source>
        <dbReference type="ARBA" id="ARBA00022801"/>
    </source>
</evidence>
<dbReference type="InterPro" id="IPR047217">
    <property type="entry name" value="S49_SppA_67K_type_N"/>
</dbReference>
<dbReference type="GO" id="GO:0008236">
    <property type="term" value="F:serine-type peptidase activity"/>
    <property type="evidence" value="ECO:0007669"/>
    <property type="project" value="UniProtKB-KW"/>
</dbReference>
<evidence type="ECO:0000256" key="3">
    <source>
        <dbReference type="ARBA" id="ARBA00022670"/>
    </source>
</evidence>
<proteinExistence type="inferred from homology"/>
<dbReference type="InterPro" id="IPR029045">
    <property type="entry name" value="ClpP/crotonase-like_dom_sf"/>
</dbReference>
<feature type="active site" description="Proton donor/acceptor" evidence="7">
    <location>
        <position position="194"/>
    </location>
</feature>
<dbReference type="PIRSF" id="PIRSF001217">
    <property type="entry name" value="Protease_4_SppA"/>
    <property type="match status" value="1"/>
</dbReference>
<feature type="domain" description="Peptidase S49" evidence="8">
    <location>
        <begin position="379"/>
        <end position="530"/>
    </location>
</feature>
<gene>
    <name evidence="9" type="ORF">Ga0123462_0078</name>
</gene>
<keyword evidence="10" id="KW-1185">Reference proteome</keyword>
<feature type="domain" description="Peptidase S49" evidence="8">
    <location>
        <begin position="126"/>
        <end position="262"/>
    </location>
</feature>
<dbReference type="NCBIfam" id="TIGR00705">
    <property type="entry name" value="SppA_67K"/>
    <property type="match status" value="1"/>
</dbReference>
<dbReference type="GO" id="GO:0016020">
    <property type="term" value="C:membrane"/>
    <property type="evidence" value="ECO:0007669"/>
    <property type="project" value="UniProtKB-SubCell"/>
</dbReference>
<reference evidence="9 10" key="1">
    <citation type="submission" date="2016-12" db="EMBL/GenBank/DDBJ databases">
        <title>Isolation and genomic insights into novel planktonic Zetaproteobacteria from stratified waters of the Chesapeake Bay.</title>
        <authorList>
            <person name="McAllister S.M."/>
            <person name="Kato S."/>
            <person name="Chan C.S."/>
            <person name="Chiu B.K."/>
            <person name="Field E.K."/>
        </authorList>
    </citation>
    <scope>NUCLEOTIDE SEQUENCE [LARGE SCALE GENOMIC DNA]</scope>
    <source>
        <strain evidence="9 10">CP-8</strain>
    </source>
</reference>
<dbReference type="Gene3D" id="6.20.330.10">
    <property type="match status" value="1"/>
</dbReference>
<protein>
    <submittedName>
        <fullName evidence="9">Protease-4</fullName>
        <ecNumber evidence="9">3.4.21.-</ecNumber>
    </submittedName>
</protein>
<evidence type="ECO:0000256" key="5">
    <source>
        <dbReference type="ARBA" id="ARBA00022825"/>
    </source>
</evidence>
<dbReference type="EMBL" id="CP018800">
    <property type="protein sequence ID" value="ATX80957.1"/>
    <property type="molecule type" value="Genomic_DNA"/>
</dbReference>
<dbReference type="Proteomes" id="UP000231637">
    <property type="component" value="Chromosome"/>
</dbReference>
<dbReference type="InterPro" id="IPR004634">
    <property type="entry name" value="Pept_S49_pIV"/>
</dbReference>
<evidence type="ECO:0000313" key="10">
    <source>
        <dbReference type="Proteomes" id="UP000231637"/>
    </source>
</evidence>
<dbReference type="InterPro" id="IPR004635">
    <property type="entry name" value="Pept_S49_SppA"/>
</dbReference>
<dbReference type="CDD" id="cd07018">
    <property type="entry name" value="S49_SppA_67K_type"/>
    <property type="match status" value="1"/>
</dbReference>
<accession>A0A2K8L0Z9</accession>
<evidence type="ECO:0000256" key="1">
    <source>
        <dbReference type="ARBA" id="ARBA00004370"/>
    </source>
</evidence>
<dbReference type="PANTHER" id="PTHR33209">
    <property type="entry name" value="PROTEASE 4"/>
    <property type="match status" value="1"/>
</dbReference>
<evidence type="ECO:0000256" key="7">
    <source>
        <dbReference type="PIRSR" id="PIRSR001217-1"/>
    </source>
</evidence>
<comment type="similarity">
    <text evidence="2">Belongs to the peptidase S49 family.</text>
</comment>
<dbReference type="AlphaFoldDB" id="A0A2K8L0Z9"/>
<organism evidence="9 10">
    <name type="scientific">Mariprofundus ferrinatatus</name>
    <dbReference type="NCBI Taxonomy" id="1921087"/>
    <lineage>
        <taxon>Bacteria</taxon>
        <taxon>Pseudomonadati</taxon>
        <taxon>Pseudomonadota</taxon>
        <taxon>Candidatius Mariprofundia</taxon>
        <taxon>Mariprofundales</taxon>
        <taxon>Mariprofundaceae</taxon>
        <taxon>Mariprofundus</taxon>
    </lineage>
</organism>
<dbReference type="InterPro" id="IPR002142">
    <property type="entry name" value="Peptidase_S49"/>
</dbReference>
<dbReference type="SUPFAM" id="SSF52096">
    <property type="entry name" value="ClpP/crotonase"/>
    <property type="match status" value="2"/>
</dbReference>
<sequence>MRKFFSTLMIWMDRLRRVLVNGFFILFLVLFVVAISIEQPEVPESAALVLNPKGAIVEELDLPAPSLFPLNSSLGAPHQTRLHDLIRVIRVARDDERIRLMVLKLDEMGDAPLSTLQEIRGAIEAFKESGKMVIAVGPNYSQSQYYLAATADRIFIDPLGIVAIKGFSIYRNYFKDALNKLNVDVQLFRAGEYKAAAEPLVRNDMSDEDRKANRALLDQLWSEYKDDIAALRNINAERMQQVLDKPSLYLASHNGSLAGLAKAEGLADQLARPGAIDEYIAGAMGVEDGSYPSVDFRGYLAVIGDQQEGTLENRIGIISASGMILDGKQPPGTVGSSSMLAMLDEARRDDAIKAVVLRIDSPGGSAQASEVIHSGIMRLKAAGKPVIVSMGSVAASGGYMIAAPADEIWASPSTVTGSIGAFGVLANVGKGLEKLGIHSDGLGTTSVAGGVRADRPLPDELKKVVQLSIQHVYDRFLNIVSEGRGIDREKVESIAEGRVWTGLDAKRLGLIDGLGGFDDAVAAAARHAGLKDYDVEWVTPAQSFREMLIMKLLGSADVMLSYLQAGDPVVQLFGMRQAPLWLQEVTQLRRLMPLSDARPSLLTVCNLKVTP</sequence>
<dbReference type="KEGG" id="mfn:Ga0123462_0078"/>
<dbReference type="CDD" id="cd07023">
    <property type="entry name" value="S49_Sppa_N_C"/>
    <property type="match status" value="1"/>
</dbReference>
<feature type="active site" description="Nucleophile" evidence="7">
    <location>
        <position position="396"/>
    </location>
</feature>
<evidence type="ECO:0000313" key="9">
    <source>
        <dbReference type="EMBL" id="ATX80957.1"/>
    </source>
</evidence>
<keyword evidence="3 9" id="KW-0645">Protease</keyword>
<dbReference type="InterPro" id="IPR047272">
    <property type="entry name" value="S49_SppA_C"/>
</dbReference>
<name>A0A2K8L0Z9_9PROT</name>
<dbReference type="RefSeq" id="WP_100264490.1">
    <property type="nucleotide sequence ID" value="NZ_CP018800.1"/>
</dbReference>
<keyword evidence="4 9" id="KW-0378">Hydrolase</keyword>
<comment type="subcellular location">
    <subcellularLocation>
        <location evidence="1">Membrane</location>
    </subcellularLocation>
</comment>
<dbReference type="NCBIfam" id="TIGR00706">
    <property type="entry name" value="SppA_dom"/>
    <property type="match status" value="1"/>
</dbReference>
<keyword evidence="6" id="KW-0472">Membrane</keyword>
<evidence type="ECO:0000256" key="6">
    <source>
        <dbReference type="ARBA" id="ARBA00023136"/>
    </source>
</evidence>
<evidence type="ECO:0000259" key="8">
    <source>
        <dbReference type="Pfam" id="PF01343"/>
    </source>
</evidence>
<dbReference type="OrthoDB" id="9764363at2"/>
<dbReference type="Gene3D" id="3.90.226.10">
    <property type="entry name" value="2-enoyl-CoA Hydratase, Chain A, domain 1"/>
    <property type="match status" value="3"/>
</dbReference>
<keyword evidence="5" id="KW-0720">Serine protease</keyword>
<dbReference type="EC" id="3.4.21.-" evidence="9"/>
<dbReference type="PANTHER" id="PTHR33209:SF1">
    <property type="entry name" value="PEPTIDASE S49 DOMAIN-CONTAINING PROTEIN"/>
    <property type="match status" value="1"/>
</dbReference>